<feature type="domain" description="DDE-1" evidence="1">
    <location>
        <begin position="9"/>
        <end position="78"/>
    </location>
</feature>
<keyword evidence="3" id="KW-1185">Reference proteome</keyword>
<comment type="caution">
    <text evidence="2">The sequence shown here is derived from an EMBL/GenBank/DDBJ whole genome shotgun (WGS) entry which is preliminary data.</text>
</comment>
<reference evidence="2" key="2">
    <citation type="submission" date="2020-11" db="EMBL/GenBank/DDBJ databases">
        <authorList>
            <person name="McCartney M.A."/>
            <person name="Auch B."/>
            <person name="Kono T."/>
            <person name="Mallez S."/>
            <person name="Becker A."/>
            <person name="Gohl D.M."/>
            <person name="Silverstein K.A.T."/>
            <person name="Koren S."/>
            <person name="Bechman K.B."/>
            <person name="Herman A."/>
            <person name="Abrahante J.E."/>
            <person name="Garbe J."/>
        </authorList>
    </citation>
    <scope>NUCLEOTIDE SEQUENCE</scope>
    <source>
        <strain evidence="2">Duluth1</strain>
        <tissue evidence="2">Whole animal</tissue>
    </source>
</reference>
<evidence type="ECO:0000313" key="3">
    <source>
        <dbReference type="Proteomes" id="UP000828390"/>
    </source>
</evidence>
<name>A0A9D4KX98_DREPO</name>
<dbReference type="GO" id="GO:0003676">
    <property type="term" value="F:nucleic acid binding"/>
    <property type="evidence" value="ECO:0007669"/>
    <property type="project" value="InterPro"/>
</dbReference>
<dbReference type="InterPro" id="IPR004875">
    <property type="entry name" value="DDE_SF_endonuclease_dom"/>
</dbReference>
<dbReference type="Pfam" id="PF03184">
    <property type="entry name" value="DDE_1"/>
    <property type="match status" value="1"/>
</dbReference>
<gene>
    <name evidence="2" type="ORF">DPMN_089658</name>
</gene>
<reference evidence="2" key="1">
    <citation type="journal article" date="2019" name="bioRxiv">
        <title>The Genome of the Zebra Mussel, Dreissena polymorpha: A Resource for Invasive Species Research.</title>
        <authorList>
            <person name="McCartney M.A."/>
            <person name="Auch B."/>
            <person name="Kono T."/>
            <person name="Mallez S."/>
            <person name="Zhang Y."/>
            <person name="Obille A."/>
            <person name="Becker A."/>
            <person name="Abrahante J.E."/>
            <person name="Garbe J."/>
            <person name="Badalamenti J.P."/>
            <person name="Herman A."/>
            <person name="Mangelson H."/>
            <person name="Liachko I."/>
            <person name="Sullivan S."/>
            <person name="Sone E.D."/>
            <person name="Koren S."/>
            <person name="Silverstein K.A.T."/>
            <person name="Beckman K.B."/>
            <person name="Gohl D.M."/>
        </authorList>
    </citation>
    <scope>NUCLEOTIDE SEQUENCE</scope>
    <source>
        <strain evidence="2">Duluth1</strain>
        <tissue evidence="2">Whole animal</tissue>
    </source>
</reference>
<proteinExistence type="predicted"/>
<accession>A0A9D4KX98</accession>
<evidence type="ECO:0000259" key="1">
    <source>
        <dbReference type="Pfam" id="PF03184"/>
    </source>
</evidence>
<protein>
    <recommendedName>
        <fullName evidence="1">DDE-1 domain-containing protein</fullName>
    </recommendedName>
</protein>
<dbReference type="AlphaFoldDB" id="A0A9D4KX98"/>
<evidence type="ECO:0000313" key="2">
    <source>
        <dbReference type="EMBL" id="KAH3847338.1"/>
    </source>
</evidence>
<dbReference type="Proteomes" id="UP000828390">
    <property type="component" value="Unassembled WGS sequence"/>
</dbReference>
<organism evidence="2 3">
    <name type="scientific">Dreissena polymorpha</name>
    <name type="common">Zebra mussel</name>
    <name type="synonym">Mytilus polymorpha</name>
    <dbReference type="NCBI Taxonomy" id="45954"/>
    <lineage>
        <taxon>Eukaryota</taxon>
        <taxon>Metazoa</taxon>
        <taxon>Spiralia</taxon>
        <taxon>Lophotrochozoa</taxon>
        <taxon>Mollusca</taxon>
        <taxon>Bivalvia</taxon>
        <taxon>Autobranchia</taxon>
        <taxon>Heteroconchia</taxon>
        <taxon>Euheterodonta</taxon>
        <taxon>Imparidentia</taxon>
        <taxon>Neoheterodontei</taxon>
        <taxon>Myida</taxon>
        <taxon>Dreissenoidea</taxon>
        <taxon>Dreissenidae</taxon>
        <taxon>Dreissena</taxon>
    </lineage>
</organism>
<sequence length="109" mass="12227">MMKWAREGKLYLICLPVYTSHVLQPLDVGVVGPLKRFYDSKYASTVPPEKPMPCGSFRDSTYLQKIQAVRAGRQAVEESPGKNRGANPITACRCQRKISEKTNQNLAKN</sequence>
<dbReference type="EMBL" id="JAIWYP010000003">
    <property type="protein sequence ID" value="KAH3847338.1"/>
    <property type="molecule type" value="Genomic_DNA"/>
</dbReference>